<dbReference type="Pfam" id="PF01513">
    <property type="entry name" value="NAD_kinase"/>
    <property type="match status" value="1"/>
</dbReference>
<evidence type="ECO:0000256" key="1">
    <source>
        <dbReference type="ARBA" id="ARBA00010995"/>
    </source>
</evidence>
<dbReference type="GO" id="GO:0006741">
    <property type="term" value="P:NADP+ biosynthetic process"/>
    <property type="evidence" value="ECO:0007669"/>
    <property type="project" value="InterPro"/>
</dbReference>
<protein>
    <submittedName>
        <fullName evidence="8">Nadh kinase pos5</fullName>
    </submittedName>
</protein>
<dbReference type="PANTHER" id="PTHR20275">
    <property type="entry name" value="NAD KINASE"/>
    <property type="match status" value="1"/>
</dbReference>
<evidence type="ECO:0000256" key="4">
    <source>
        <dbReference type="ARBA" id="ARBA00022777"/>
    </source>
</evidence>
<dbReference type="FunFam" id="2.60.200.30:FF:000009">
    <property type="entry name" value="Poly(P)/ATP NAD kinase"/>
    <property type="match status" value="1"/>
</dbReference>
<dbReference type="Gene3D" id="2.60.200.30">
    <property type="entry name" value="Probable inorganic polyphosphate/atp-NAD kinase, domain 2"/>
    <property type="match status" value="1"/>
</dbReference>
<dbReference type="AlphaFoldDB" id="A0A1J9RFT1"/>
<dbReference type="GeneID" id="31014325"/>
<keyword evidence="5" id="KW-0067">ATP-binding</keyword>
<keyword evidence="9" id="KW-1185">Reference proteome</keyword>
<dbReference type="EMBL" id="MNUE01000003">
    <property type="protein sequence ID" value="OJD38938.1"/>
    <property type="molecule type" value="Genomic_DNA"/>
</dbReference>
<evidence type="ECO:0000313" key="9">
    <source>
        <dbReference type="Proteomes" id="UP000183809"/>
    </source>
</evidence>
<dbReference type="RefSeq" id="XP_020134549.1">
    <property type="nucleotide sequence ID" value="XM_020274064.1"/>
</dbReference>
<evidence type="ECO:0000313" key="8">
    <source>
        <dbReference type="EMBL" id="OJD38938.1"/>
    </source>
</evidence>
<dbReference type="InterPro" id="IPR002504">
    <property type="entry name" value="NADK"/>
</dbReference>
<reference evidence="8 9" key="1">
    <citation type="submission" date="2016-10" db="EMBL/GenBank/DDBJ databases">
        <title>Proteomics and genomics reveal pathogen-plant mechanisms compatible with a hemibiotrophic lifestyle of Diplodia corticola.</title>
        <authorList>
            <person name="Fernandes I."/>
            <person name="De Jonge R."/>
            <person name="Van De Peer Y."/>
            <person name="Devreese B."/>
            <person name="Alves A."/>
            <person name="Esteves A.C."/>
        </authorList>
    </citation>
    <scope>NUCLEOTIDE SEQUENCE [LARGE SCALE GENOMIC DNA]</scope>
    <source>
        <strain evidence="8 9">CBS 112549</strain>
    </source>
</reference>
<proteinExistence type="inferred from homology"/>
<gene>
    <name evidence="8" type="ORF">BKCO1_3000170</name>
</gene>
<dbReference type="InterPro" id="IPR017437">
    <property type="entry name" value="ATP-NAD_kinase_PpnK-typ_C"/>
</dbReference>
<evidence type="ECO:0000256" key="6">
    <source>
        <dbReference type="ARBA" id="ARBA00022857"/>
    </source>
</evidence>
<keyword evidence="4 8" id="KW-0418">Kinase</keyword>
<sequence length="472" mass="51000">MPPRFPLRFRSAPPRRAFSCAVRHRQVSELPQAAELPERNPPVYQATRQNDLLGLHWHSPLRTVLLMKKEDAPHVTESLVELAYHIQTTYPDVNLLFEPNVAHAIHDRLPSTVYALPLQKREAEQVLHGSVDLITTLGGDGTILHAASLYANAKQVPPILAFSMGTLGFLGEWKFAEYKRAFREVFMSGASAAAEQTLDPVSSTGTEDIVRIADDPWASLRGKFMGTHRHARILLRHRLKVSVHTPARLVSTGASSSASGPAHKKPLLTGKHPSLATAQTLARGNTKLPPSPLYALNEIILHRGRNPHLTVIGITVNGRHLTDAIADGLIVASPTGSTAYSLSSGGCIVHPLVPSLILTPISPRSLSFRPLVLPANAEITLRVAESNRSDGVDVSIDGMRLEEPLGRGGEVRITGEDVGLRGIGRGEKGTPLLGGVPSIVRGTNGGMTRGEDHWVGGLNGLLKFNYPFGEEV</sequence>
<dbReference type="Gene3D" id="3.40.50.10330">
    <property type="entry name" value="Probable inorganic polyphosphate/atp-NAD kinase, domain 1"/>
    <property type="match status" value="1"/>
</dbReference>
<dbReference type="InterPro" id="IPR016064">
    <property type="entry name" value="NAD/diacylglycerol_kinase_sf"/>
</dbReference>
<dbReference type="GO" id="GO:0003951">
    <property type="term" value="F:NAD+ kinase activity"/>
    <property type="evidence" value="ECO:0007669"/>
    <property type="project" value="InterPro"/>
</dbReference>
<keyword evidence="3" id="KW-0547">Nucleotide-binding</keyword>
<dbReference type="GO" id="GO:0005524">
    <property type="term" value="F:ATP binding"/>
    <property type="evidence" value="ECO:0007669"/>
    <property type="project" value="UniProtKB-KW"/>
</dbReference>
<dbReference type="GO" id="GO:0019674">
    <property type="term" value="P:NAD+ metabolic process"/>
    <property type="evidence" value="ECO:0007669"/>
    <property type="project" value="InterPro"/>
</dbReference>
<dbReference type="Proteomes" id="UP000183809">
    <property type="component" value="Unassembled WGS sequence"/>
</dbReference>
<dbReference type="STRING" id="236234.A0A1J9RFT1"/>
<keyword evidence="7" id="KW-0520">NAD</keyword>
<keyword evidence="6" id="KW-0521">NADP</keyword>
<evidence type="ECO:0000256" key="2">
    <source>
        <dbReference type="ARBA" id="ARBA00022679"/>
    </source>
</evidence>
<dbReference type="Pfam" id="PF20143">
    <property type="entry name" value="NAD_kinase_C"/>
    <property type="match status" value="1"/>
</dbReference>
<dbReference type="InterPro" id="IPR017438">
    <property type="entry name" value="ATP-NAD_kinase_N"/>
</dbReference>
<keyword evidence="2" id="KW-0808">Transferase</keyword>
<name>A0A1J9RFT1_9PEZI</name>
<evidence type="ECO:0000256" key="7">
    <source>
        <dbReference type="ARBA" id="ARBA00023027"/>
    </source>
</evidence>
<comment type="similarity">
    <text evidence="1">Belongs to the NAD kinase family.</text>
</comment>
<accession>A0A1J9RFT1</accession>
<dbReference type="PANTHER" id="PTHR20275:SF26">
    <property type="entry name" value="NADH KINASE POS5, MITOCHONDRIAL"/>
    <property type="match status" value="1"/>
</dbReference>
<dbReference type="HAMAP" id="MF_00361">
    <property type="entry name" value="NAD_kinase"/>
    <property type="match status" value="1"/>
</dbReference>
<evidence type="ECO:0000256" key="3">
    <source>
        <dbReference type="ARBA" id="ARBA00022741"/>
    </source>
</evidence>
<evidence type="ECO:0000256" key="5">
    <source>
        <dbReference type="ARBA" id="ARBA00022840"/>
    </source>
</evidence>
<dbReference type="OrthoDB" id="24581at2759"/>
<comment type="caution">
    <text evidence="8">The sequence shown here is derived from an EMBL/GenBank/DDBJ whole genome shotgun (WGS) entry which is preliminary data.</text>
</comment>
<organism evidence="8 9">
    <name type="scientific">Diplodia corticola</name>
    <dbReference type="NCBI Taxonomy" id="236234"/>
    <lineage>
        <taxon>Eukaryota</taxon>
        <taxon>Fungi</taxon>
        <taxon>Dikarya</taxon>
        <taxon>Ascomycota</taxon>
        <taxon>Pezizomycotina</taxon>
        <taxon>Dothideomycetes</taxon>
        <taxon>Dothideomycetes incertae sedis</taxon>
        <taxon>Botryosphaeriales</taxon>
        <taxon>Botryosphaeriaceae</taxon>
        <taxon>Diplodia</taxon>
    </lineage>
</organism>
<dbReference type="SUPFAM" id="SSF111331">
    <property type="entry name" value="NAD kinase/diacylglycerol kinase-like"/>
    <property type="match status" value="1"/>
</dbReference>